<organism evidence="2 3">
    <name type="scientific">Aedes aegypti</name>
    <name type="common">Yellowfever mosquito</name>
    <name type="synonym">Culex aegypti</name>
    <dbReference type="NCBI Taxonomy" id="7159"/>
    <lineage>
        <taxon>Eukaryota</taxon>
        <taxon>Metazoa</taxon>
        <taxon>Ecdysozoa</taxon>
        <taxon>Arthropoda</taxon>
        <taxon>Hexapoda</taxon>
        <taxon>Insecta</taxon>
        <taxon>Pterygota</taxon>
        <taxon>Neoptera</taxon>
        <taxon>Endopterygota</taxon>
        <taxon>Diptera</taxon>
        <taxon>Nematocera</taxon>
        <taxon>Culicoidea</taxon>
        <taxon>Culicidae</taxon>
        <taxon>Culicinae</taxon>
        <taxon>Aedini</taxon>
        <taxon>Aedes</taxon>
        <taxon>Stegomyia</taxon>
    </lineage>
</organism>
<dbReference type="Proteomes" id="UP000008820">
    <property type="component" value="Chromosome 1"/>
</dbReference>
<feature type="compositionally biased region" description="Polar residues" evidence="1">
    <location>
        <begin position="150"/>
        <end position="162"/>
    </location>
</feature>
<dbReference type="OrthoDB" id="7740468at2759"/>
<feature type="region of interest" description="Disordered" evidence="1">
    <location>
        <begin position="81"/>
        <end position="168"/>
    </location>
</feature>
<sequence>MAANSGVKIFRDILRDSPCRMAYMMSQSKNFTQQYSKNHHLGKSIPLERPGTARPKTAPITASSLAHAITAHNLMPETVMKPAERPTTSVRTVKPSINLICTGTRKPDGKPSRRPEAPPRQRPRRPADQSSRKTPPASNSKQDIRKRPHQQSSKLESSNTNRDSPKRPCKICISGEDCSVSEQWQDLLNAQSTSTSSDGFRHLIGEIEAIRSELVAREDMKNISLQDSLELINEIQQRINSVSLSSGTSEGSFLNRLEPFQTATLGSEKRSTIKARKSVRTLHFEGGRIMEQDYTKGSRQRDGKQVVVRKAKTKKIEKKFDEGPLRCLLPLVSESLKAARVKF</sequence>
<gene>
    <name evidence="2" type="primary">5572878</name>
</gene>
<proteinExistence type="predicted"/>
<keyword evidence="3" id="KW-1185">Reference proteome</keyword>
<reference evidence="2 3" key="1">
    <citation type="submission" date="2017-06" db="EMBL/GenBank/DDBJ databases">
        <title>Aedes aegypti genome working group (AGWG) sequencing and assembly.</title>
        <authorList>
            <consortium name="Aedes aegypti Genome Working Group (AGWG)"/>
            <person name="Matthews B.J."/>
        </authorList>
    </citation>
    <scope>NUCLEOTIDE SEQUENCE [LARGE SCALE GENOMIC DNA]</scope>
    <source>
        <strain evidence="2 3">LVP_AGWG</strain>
    </source>
</reference>
<evidence type="ECO:0000313" key="3">
    <source>
        <dbReference type="Proteomes" id="UP000008820"/>
    </source>
</evidence>
<evidence type="ECO:0000313" key="2">
    <source>
        <dbReference type="EnsemblMetazoa" id="AAEL020040-PA"/>
    </source>
</evidence>
<reference evidence="2" key="2">
    <citation type="submission" date="2020-05" db="UniProtKB">
        <authorList>
            <consortium name="EnsemblMetazoa"/>
        </authorList>
    </citation>
    <scope>IDENTIFICATION</scope>
    <source>
        <strain evidence="2">LVP_AGWG</strain>
    </source>
</reference>
<accession>A0A6I8TXH7</accession>
<protein>
    <submittedName>
        <fullName evidence="2">Uncharacterized protein</fullName>
    </submittedName>
</protein>
<feature type="compositionally biased region" description="Basic and acidic residues" evidence="1">
    <location>
        <begin position="105"/>
        <end position="131"/>
    </location>
</feature>
<dbReference type="AlphaFoldDB" id="A0A6I8TXH7"/>
<name>A0A6I8TXH7_AEDAE</name>
<dbReference type="EnsemblMetazoa" id="AAEL020040-RA">
    <property type="protein sequence ID" value="AAEL020040-PA"/>
    <property type="gene ID" value="AAEL020040"/>
</dbReference>
<evidence type="ECO:0000256" key="1">
    <source>
        <dbReference type="SAM" id="MobiDB-lite"/>
    </source>
</evidence>
<dbReference type="InParanoid" id="A0A6I8TXH7"/>